<reference evidence="1 2" key="1">
    <citation type="journal article" date="2018" name="Front. Plant Sci.">
        <title>Red Clover (Trifolium pratense) and Zigzag Clover (T. medium) - A Picture of Genomic Similarities and Differences.</title>
        <authorList>
            <person name="Dluhosova J."/>
            <person name="Istvanek J."/>
            <person name="Nedelnik J."/>
            <person name="Repkova J."/>
        </authorList>
    </citation>
    <scope>NUCLEOTIDE SEQUENCE [LARGE SCALE GENOMIC DNA]</scope>
    <source>
        <strain evidence="2">cv. 10/8</strain>
        <tissue evidence="1">Leaf</tissue>
    </source>
</reference>
<dbReference type="EMBL" id="LXQA011433832">
    <property type="protein sequence ID" value="MCI97133.1"/>
    <property type="molecule type" value="Genomic_DNA"/>
</dbReference>
<organism evidence="1 2">
    <name type="scientific">Trifolium medium</name>
    <dbReference type="NCBI Taxonomy" id="97028"/>
    <lineage>
        <taxon>Eukaryota</taxon>
        <taxon>Viridiplantae</taxon>
        <taxon>Streptophyta</taxon>
        <taxon>Embryophyta</taxon>
        <taxon>Tracheophyta</taxon>
        <taxon>Spermatophyta</taxon>
        <taxon>Magnoliopsida</taxon>
        <taxon>eudicotyledons</taxon>
        <taxon>Gunneridae</taxon>
        <taxon>Pentapetalae</taxon>
        <taxon>rosids</taxon>
        <taxon>fabids</taxon>
        <taxon>Fabales</taxon>
        <taxon>Fabaceae</taxon>
        <taxon>Papilionoideae</taxon>
        <taxon>50 kb inversion clade</taxon>
        <taxon>NPAAA clade</taxon>
        <taxon>Hologalegina</taxon>
        <taxon>IRL clade</taxon>
        <taxon>Trifolieae</taxon>
        <taxon>Trifolium</taxon>
    </lineage>
</organism>
<evidence type="ECO:0000313" key="1">
    <source>
        <dbReference type="EMBL" id="MCI97133.1"/>
    </source>
</evidence>
<accession>A0A392WBE9</accession>
<protein>
    <submittedName>
        <fullName evidence="1">Uncharacterized protein</fullName>
    </submittedName>
</protein>
<sequence>MALQQYVYDVSIVVPLHFHEMEKSYATSNALMLATT</sequence>
<feature type="non-terminal residue" evidence="1">
    <location>
        <position position="36"/>
    </location>
</feature>
<comment type="caution">
    <text evidence="1">The sequence shown here is derived from an EMBL/GenBank/DDBJ whole genome shotgun (WGS) entry which is preliminary data.</text>
</comment>
<proteinExistence type="predicted"/>
<dbReference type="AlphaFoldDB" id="A0A392WBE9"/>
<dbReference type="Proteomes" id="UP000265520">
    <property type="component" value="Unassembled WGS sequence"/>
</dbReference>
<keyword evidence="2" id="KW-1185">Reference proteome</keyword>
<name>A0A392WBE9_9FABA</name>
<evidence type="ECO:0000313" key="2">
    <source>
        <dbReference type="Proteomes" id="UP000265520"/>
    </source>
</evidence>